<dbReference type="GO" id="GO:0000118">
    <property type="term" value="C:histone deacetylase complex"/>
    <property type="evidence" value="ECO:0007669"/>
    <property type="project" value="TreeGrafter"/>
</dbReference>
<evidence type="ECO:0000259" key="1">
    <source>
        <dbReference type="Pfam" id="PF00850"/>
    </source>
</evidence>
<dbReference type="InterPro" id="IPR023696">
    <property type="entry name" value="Ureohydrolase_dom_sf"/>
</dbReference>
<keyword evidence="3" id="KW-1185">Reference proteome</keyword>
<dbReference type="AlphaFoldDB" id="A0A183AXI8"/>
<dbReference type="OrthoDB" id="424012at2759"/>
<feature type="domain" description="Histone deacetylase" evidence="1">
    <location>
        <begin position="2"/>
        <end position="115"/>
    </location>
</feature>
<dbReference type="Gene3D" id="3.40.800.20">
    <property type="entry name" value="Histone deacetylase domain"/>
    <property type="match status" value="1"/>
</dbReference>
<dbReference type="InterPro" id="IPR037138">
    <property type="entry name" value="His_deacetylse_dom_sf"/>
</dbReference>
<dbReference type="GO" id="GO:0004407">
    <property type="term" value="F:histone deacetylase activity"/>
    <property type="evidence" value="ECO:0007669"/>
    <property type="project" value="TreeGrafter"/>
</dbReference>
<protein>
    <submittedName>
        <fullName evidence="4">Hist_deacetyl domain-containing protein</fullName>
    </submittedName>
</protein>
<organism evidence="4">
    <name type="scientific">Echinostoma caproni</name>
    <dbReference type="NCBI Taxonomy" id="27848"/>
    <lineage>
        <taxon>Eukaryota</taxon>
        <taxon>Metazoa</taxon>
        <taxon>Spiralia</taxon>
        <taxon>Lophotrochozoa</taxon>
        <taxon>Platyhelminthes</taxon>
        <taxon>Trematoda</taxon>
        <taxon>Digenea</taxon>
        <taxon>Plagiorchiida</taxon>
        <taxon>Echinostomata</taxon>
        <taxon>Echinostomatoidea</taxon>
        <taxon>Echinostomatidae</taxon>
        <taxon>Echinostoma</taxon>
    </lineage>
</organism>
<dbReference type="Pfam" id="PF00850">
    <property type="entry name" value="Hist_deacetyl"/>
    <property type="match status" value="1"/>
</dbReference>
<evidence type="ECO:0000313" key="2">
    <source>
        <dbReference type="EMBL" id="VDP88811.1"/>
    </source>
</evidence>
<proteinExistence type="predicted"/>
<dbReference type="GO" id="GO:0040029">
    <property type="term" value="P:epigenetic regulation of gene expression"/>
    <property type="evidence" value="ECO:0007669"/>
    <property type="project" value="TreeGrafter"/>
</dbReference>
<evidence type="ECO:0000313" key="4">
    <source>
        <dbReference type="WBParaSite" id="ECPE_0001170801-mRNA-1"/>
    </source>
</evidence>
<dbReference type="Proteomes" id="UP000272942">
    <property type="component" value="Unassembled WGS sequence"/>
</dbReference>
<reference evidence="4" key="1">
    <citation type="submission" date="2016-06" db="UniProtKB">
        <authorList>
            <consortium name="WormBaseParasite"/>
        </authorList>
    </citation>
    <scope>IDENTIFICATION</scope>
</reference>
<name>A0A183AXI8_9TREM</name>
<dbReference type="WBParaSite" id="ECPE_0001170801-mRNA-1">
    <property type="protein sequence ID" value="ECPE_0001170801-mRNA-1"/>
    <property type="gene ID" value="ECPE_0001170801"/>
</dbReference>
<dbReference type="SUPFAM" id="SSF52768">
    <property type="entry name" value="Arginase/deacetylase"/>
    <property type="match status" value="1"/>
</dbReference>
<evidence type="ECO:0000313" key="3">
    <source>
        <dbReference type="Proteomes" id="UP000272942"/>
    </source>
</evidence>
<gene>
    <name evidence="2" type="ORF">ECPE_LOCUS11674</name>
</gene>
<reference evidence="2 3" key="2">
    <citation type="submission" date="2018-11" db="EMBL/GenBank/DDBJ databases">
        <authorList>
            <consortium name="Pathogen Informatics"/>
        </authorList>
    </citation>
    <scope>NUCLEOTIDE SEQUENCE [LARGE SCALE GENOMIC DNA]</scope>
    <source>
        <strain evidence="2 3">Egypt</strain>
    </source>
</reference>
<accession>A0A183AXI8</accession>
<dbReference type="InterPro" id="IPR023801">
    <property type="entry name" value="His_deacetylse_dom"/>
</dbReference>
<dbReference type="PANTHER" id="PTHR10625:SF38">
    <property type="entry name" value="HISTONE DEACETYLASE 6, ISOFORM G"/>
    <property type="match status" value="1"/>
</dbReference>
<dbReference type="EMBL" id="UZAN01051287">
    <property type="protein sequence ID" value="VDP88811.1"/>
    <property type="molecule type" value="Genomic_DNA"/>
</dbReference>
<sequence length="294" mass="33511">MENEACGFCLYNNVAIGAMHALNRLDYNRILIVDWDVHHGQATQYMFYDDPRVLYISIHRYDEQKFWPNLRESNFDFIGSGRGRGYNVNIPLNTKDVGDSDYLAIFHQLILPIAYEGELQISPALFAHLTHMLMCLAEGKLVIALEGGYYKDSLAESVAHTVSALLGDPMPSLDPLTEVHPSVRKSIADCVSVLRYRWRSLHLFQLAELIPAPELKYIPERSWEDVKVPLLEPENHTHTPEVEQQIADKLGQLKRTHPVSRNAVIPRSVNVLTVVCVCILDWFTSIGWTTVRFP</sequence>
<dbReference type="PANTHER" id="PTHR10625">
    <property type="entry name" value="HISTONE DEACETYLASE HDAC1-RELATED"/>
    <property type="match status" value="1"/>
</dbReference>